<organism evidence="2 3">
    <name type="scientific">Saccharopolyspora gregorii</name>
    <dbReference type="NCBI Taxonomy" id="33914"/>
    <lineage>
        <taxon>Bacteria</taxon>
        <taxon>Bacillati</taxon>
        <taxon>Actinomycetota</taxon>
        <taxon>Actinomycetes</taxon>
        <taxon>Pseudonocardiales</taxon>
        <taxon>Pseudonocardiaceae</taxon>
        <taxon>Saccharopolyspora</taxon>
    </lineage>
</organism>
<keyword evidence="3" id="KW-1185">Reference proteome</keyword>
<gene>
    <name evidence="2" type="ORF">GCM10020366_22690</name>
</gene>
<dbReference type="EMBL" id="BAAAYK010000038">
    <property type="protein sequence ID" value="GAA3356894.1"/>
    <property type="molecule type" value="Genomic_DNA"/>
</dbReference>
<comment type="caution">
    <text evidence="2">The sequence shown here is derived from an EMBL/GenBank/DDBJ whole genome shotgun (WGS) entry which is preliminary data.</text>
</comment>
<sequence length="66" mass="6828">MGGPAPLVGTRSDAVAAAQNSSTRDRSASPIRPEPRTGAAGERYDHRVMTSQADAGRSRNGHLVVG</sequence>
<name>A0ABP6RP58_9PSEU</name>
<proteinExistence type="predicted"/>
<reference evidence="3" key="1">
    <citation type="journal article" date="2019" name="Int. J. Syst. Evol. Microbiol.">
        <title>The Global Catalogue of Microorganisms (GCM) 10K type strain sequencing project: providing services to taxonomists for standard genome sequencing and annotation.</title>
        <authorList>
            <consortium name="The Broad Institute Genomics Platform"/>
            <consortium name="The Broad Institute Genome Sequencing Center for Infectious Disease"/>
            <person name="Wu L."/>
            <person name="Ma J."/>
        </authorList>
    </citation>
    <scope>NUCLEOTIDE SEQUENCE [LARGE SCALE GENOMIC DNA]</scope>
    <source>
        <strain evidence="3">JCM 9687</strain>
    </source>
</reference>
<evidence type="ECO:0000313" key="2">
    <source>
        <dbReference type="EMBL" id="GAA3356894.1"/>
    </source>
</evidence>
<protein>
    <submittedName>
        <fullName evidence="2">Uncharacterized protein</fullName>
    </submittedName>
</protein>
<dbReference type="Proteomes" id="UP001500483">
    <property type="component" value="Unassembled WGS sequence"/>
</dbReference>
<accession>A0ABP6RP58</accession>
<feature type="region of interest" description="Disordered" evidence="1">
    <location>
        <begin position="1"/>
        <end position="66"/>
    </location>
</feature>
<evidence type="ECO:0000256" key="1">
    <source>
        <dbReference type="SAM" id="MobiDB-lite"/>
    </source>
</evidence>
<evidence type="ECO:0000313" key="3">
    <source>
        <dbReference type="Proteomes" id="UP001500483"/>
    </source>
</evidence>